<dbReference type="PANTHER" id="PTHR30024">
    <property type="entry name" value="ALIPHATIC SULFONATES-BINDING PROTEIN-RELATED"/>
    <property type="match status" value="1"/>
</dbReference>
<comment type="subcellular location">
    <subcellularLocation>
        <location evidence="1">Periplasm</location>
    </subcellularLocation>
</comment>
<dbReference type="SUPFAM" id="SSF53850">
    <property type="entry name" value="Periplasmic binding protein-like II"/>
    <property type="match status" value="1"/>
</dbReference>
<evidence type="ECO:0000256" key="3">
    <source>
        <dbReference type="ARBA" id="ARBA00022729"/>
    </source>
</evidence>
<dbReference type="GO" id="GO:0042597">
    <property type="term" value="C:periplasmic space"/>
    <property type="evidence" value="ECO:0007669"/>
    <property type="project" value="UniProtKB-SubCell"/>
</dbReference>
<dbReference type="Proteomes" id="UP000660668">
    <property type="component" value="Unassembled WGS sequence"/>
</dbReference>
<keyword evidence="5" id="KW-1185">Reference proteome</keyword>
<dbReference type="RefSeq" id="WP_194696922.1">
    <property type="nucleotide sequence ID" value="NZ_JADKPO010000017.1"/>
</dbReference>
<proteinExistence type="inferred from homology"/>
<name>A0A930VL77_9ACTN</name>
<dbReference type="GO" id="GO:0042918">
    <property type="term" value="P:alkanesulfonate transmembrane transport"/>
    <property type="evidence" value="ECO:0007669"/>
    <property type="project" value="TreeGrafter"/>
</dbReference>
<evidence type="ECO:0000313" key="5">
    <source>
        <dbReference type="Proteomes" id="UP000660668"/>
    </source>
</evidence>
<keyword evidence="3" id="KW-0732">Signal</keyword>
<accession>A0A930VL77</accession>
<evidence type="ECO:0000313" key="4">
    <source>
        <dbReference type="EMBL" id="MBF4768768.1"/>
    </source>
</evidence>
<dbReference type="EMBL" id="JADKPO010000017">
    <property type="protein sequence ID" value="MBF4768768.1"/>
    <property type="molecule type" value="Genomic_DNA"/>
</dbReference>
<dbReference type="AlphaFoldDB" id="A0A930VL77"/>
<evidence type="ECO:0000256" key="2">
    <source>
        <dbReference type="ARBA" id="ARBA00010742"/>
    </source>
</evidence>
<comment type="caution">
    <text evidence="4">The sequence shown here is derived from an EMBL/GenBank/DDBJ whole genome shotgun (WGS) entry which is preliminary data.</text>
</comment>
<evidence type="ECO:0000256" key="1">
    <source>
        <dbReference type="ARBA" id="ARBA00004418"/>
    </source>
</evidence>
<dbReference type="Gene3D" id="3.40.190.10">
    <property type="entry name" value="Periplasmic binding protein-like II"/>
    <property type="match status" value="2"/>
</dbReference>
<comment type="similarity">
    <text evidence="2">Belongs to the bacterial solute-binding protein SsuA/TauA family.</text>
</comment>
<protein>
    <submittedName>
        <fullName evidence="4">ABC transporter substrate-binding protein</fullName>
    </submittedName>
</protein>
<dbReference type="Pfam" id="PF13379">
    <property type="entry name" value="NMT1_2"/>
    <property type="match status" value="1"/>
</dbReference>
<gene>
    <name evidence="4" type="ORF">ISU10_13435</name>
</gene>
<reference evidence="4" key="1">
    <citation type="submission" date="2020-11" db="EMBL/GenBank/DDBJ databases">
        <title>Nocardioides cynanchi sp. nov., isolated from soil of rhizosphere of Cynanchum wilfordii.</title>
        <authorList>
            <person name="Lee J.-S."/>
            <person name="Suh M.K."/>
            <person name="Kim J.-S."/>
        </authorList>
    </citation>
    <scope>NUCLEOTIDE SEQUENCE</scope>
    <source>
        <strain evidence="4">KCTC 19276</strain>
    </source>
</reference>
<dbReference type="PANTHER" id="PTHR30024:SF47">
    <property type="entry name" value="TAURINE-BINDING PERIPLASMIC PROTEIN"/>
    <property type="match status" value="1"/>
</dbReference>
<sequence>MATILISALALTACGSDSQDSDSDSSLTTVKIHTEPYYDYKFFDVAHELGIDKEFGLNIETVTSAQQFSYQPLVRGDADIAASCPTCIIPVLANQPDLKDFMVNQEFRGFVPVGRAENGVGVKKGYDQFLEESNGDEEAAMTAWVKSLKGSSWAIASAIQAPNMRLMLAKGGLTLDDVKVIDFPNETTSALAFINGEGDYYFGSLPQTLRLVTAPELKDNFVTAGTYKLFPPAFGNFAATQKWLDENEDTALRLWAVWLRAVRYLNEQPDAALGIIAESVKEATGGLFTPEQTKVALTEFNFYPTVDEVQKTFFDADAPANYQKANAEVYGAAAASGTIPESMASGEETEVAQKYWDLLQERQDLLDLIDAPLK</sequence>
<organism evidence="4 5">
    <name type="scientific">Nocardioides agariphilus</name>
    <dbReference type="NCBI Taxonomy" id="433664"/>
    <lineage>
        <taxon>Bacteria</taxon>
        <taxon>Bacillati</taxon>
        <taxon>Actinomycetota</taxon>
        <taxon>Actinomycetes</taxon>
        <taxon>Propionibacteriales</taxon>
        <taxon>Nocardioidaceae</taxon>
        <taxon>Nocardioides</taxon>
    </lineage>
</organism>